<dbReference type="Proteomes" id="UP000198290">
    <property type="component" value="Chromosome"/>
</dbReference>
<proteinExistence type="predicted"/>
<dbReference type="EMBL" id="AP018823">
    <property type="protein sequence ID" value="BBF84599.1"/>
    <property type="molecule type" value="Genomic_DNA"/>
</dbReference>
<gene>
    <name evidence="2" type="ORF">DLM_0959</name>
</gene>
<keyword evidence="1" id="KW-0472">Membrane</keyword>
<dbReference type="AlphaFoldDB" id="A0A3G9GD59"/>
<reference evidence="3" key="1">
    <citation type="journal article" date="2017" name="Biotechnol. Biofuels">
        <title>Evaluation of environmental bacterial communities as a factor affecting the growth of duckweed Lemna minor.</title>
        <authorList>
            <person name="Ishizawa H."/>
            <person name="Kuroda M."/>
            <person name="Morikawa M."/>
            <person name="Ike M."/>
        </authorList>
    </citation>
    <scope>NUCLEOTIDE SEQUENCE [LARGE SCALE GENOMIC DNA]</scope>
    <source>
        <strain evidence="3">H3</strain>
    </source>
</reference>
<keyword evidence="1" id="KW-0812">Transmembrane</keyword>
<sequence length="246" mass="26685">MAQAAQTPWPDQDDLSKRRSGFSASLPASVARLLVAAFVYFRTFQMPKTLRPLALLLGLLLCGNSHADQTIVLLRHAEKPAAGLGQISCQGLNRALALPAVLLRKFDRPAALFAPNPGIRKKDAGVPYNYIRPLATIEPTAIRLGMPVNTDFGLDDLDALQAAITQPAYRDATVFVAWEHRLAAKLAAQLLAANGADPSLVPAWHYSDFDSLYVVTLQQQAGQTRASFRVEQQGLNDQAQTCPGDK</sequence>
<evidence type="ECO:0000256" key="1">
    <source>
        <dbReference type="SAM" id="Phobius"/>
    </source>
</evidence>
<protein>
    <submittedName>
        <fullName evidence="2">Hypotehtical protein</fullName>
    </submittedName>
</protein>
<reference evidence="3" key="3">
    <citation type="journal article" date="2017" name="Plant Physiol. Biochem.">
        <title>Differential oxidative and antioxidative response of duckweed Lemna minor toward plant growth promoting/inhibiting bacteria.</title>
        <authorList>
            <person name="Ishizawa H."/>
            <person name="Kuroda M."/>
            <person name="Morikawa M."/>
            <person name="Ike M."/>
        </authorList>
    </citation>
    <scope>NUCLEOTIDE SEQUENCE [LARGE SCALE GENOMIC DNA]</scope>
    <source>
        <strain evidence="3">H3</strain>
    </source>
</reference>
<evidence type="ECO:0000313" key="3">
    <source>
        <dbReference type="Proteomes" id="UP000198290"/>
    </source>
</evidence>
<reference evidence="2 3" key="2">
    <citation type="journal article" date="2017" name="Genome Announc.">
        <title>Draft genome sequence of Aquitalea magnusonii strain H3, a plant growth-promoting bacterium of duckweed Lemna minor.</title>
        <authorList>
            <person name="Ishizawa H."/>
            <person name="Kuroda M."/>
            <person name="Ike M."/>
        </authorList>
    </citation>
    <scope>NUCLEOTIDE SEQUENCE [LARGE SCALE GENOMIC DNA]</scope>
    <source>
        <strain evidence="2 3">H3</strain>
    </source>
</reference>
<name>A0A3G9GD59_9NEIS</name>
<dbReference type="KEGG" id="amah:DLM_0959"/>
<keyword evidence="3" id="KW-1185">Reference proteome</keyword>
<accession>A0A3G9GD59</accession>
<keyword evidence="1" id="KW-1133">Transmembrane helix</keyword>
<feature type="transmembrane region" description="Helical" evidence="1">
    <location>
        <begin position="20"/>
        <end position="41"/>
    </location>
</feature>
<dbReference type="STRING" id="332411.VI06_18785"/>
<evidence type="ECO:0000313" key="2">
    <source>
        <dbReference type="EMBL" id="BBF84599.1"/>
    </source>
</evidence>
<organism evidence="2 3">
    <name type="scientific">Aquitalea magnusonii</name>
    <dbReference type="NCBI Taxonomy" id="332411"/>
    <lineage>
        <taxon>Bacteria</taxon>
        <taxon>Pseudomonadati</taxon>
        <taxon>Pseudomonadota</taxon>
        <taxon>Betaproteobacteria</taxon>
        <taxon>Neisseriales</taxon>
        <taxon>Chromobacteriaceae</taxon>
        <taxon>Aquitalea</taxon>
    </lineage>
</organism>